<reference evidence="2" key="1">
    <citation type="journal article" date="2014" name="Proc. Natl. Acad. Sci. U.S.A.">
        <title>Extensive sampling of basidiomycete genomes demonstrates inadequacy of the white-rot/brown-rot paradigm for wood decay fungi.</title>
        <authorList>
            <person name="Riley R."/>
            <person name="Salamov A.A."/>
            <person name="Brown D.W."/>
            <person name="Nagy L.G."/>
            <person name="Floudas D."/>
            <person name="Held B.W."/>
            <person name="Levasseur A."/>
            <person name="Lombard V."/>
            <person name="Morin E."/>
            <person name="Otillar R."/>
            <person name="Lindquist E.A."/>
            <person name="Sun H."/>
            <person name="LaButti K.M."/>
            <person name="Schmutz J."/>
            <person name="Jabbour D."/>
            <person name="Luo H."/>
            <person name="Baker S.E."/>
            <person name="Pisabarro A.G."/>
            <person name="Walton J.D."/>
            <person name="Blanchette R.A."/>
            <person name="Henrissat B."/>
            <person name="Martin F."/>
            <person name="Cullen D."/>
            <person name="Hibbett D.S."/>
            <person name="Grigoriev I.V."/>
        </authorList>
    </citation>
    <scope>NUCLEOTIDE SEQUENCE [LARGE SCALE GENOMIC DNA]</scope>
    <source>
        <strain evidence="2">FD-172 SS1</strain>
    </source>
</reference>
<dbReference type="InParanoid" id="A0A067M3P1"/>
<evidence type="ECO:0000313" key="2">
    <source>
        <dbReference type="Proteomes" id="UP000027195"/>
    </source>
</evidence>
<organism evidence="1 2">
    <name type="scientific">Botryobasidium botryosum (strain FD-172 SS1)</name>
    <dbReference type="NCBI Taxonomy" id="930990"/>
    <lineage>
        <taxon>Eukaryota</taxon>
        <taxon>Fungi</taxon>
        <taxon>Dikarya</taxon>
        <taxon>Basidiomycota</taxon>
        <taxon>Agaricomycotina</taxon>
        <taxon>Agaricomycetes</taxon>
        <taxon>Cantharellales</taxon>
        <taxon>Botryobasidiaceae</taxon>
        <taxon>Botryobasidium</taxon>
    </lineage>
</organism>
<dbReference type="AlphaFoldDB" id="A0A067M3P1"/>
<gene>
    <name evidence="1" type="ORF">BOTBODRAFT_181518</name>
</gene>
<sequence>MCTRPPSSPARAARPLWAINITIAPSVATASLAVACLSPAPASSPRLYTPPRRSYGWYCSPVASSASSFRLTLPHITSYKRLPTHSLSRS</sequence>
<dbReference type="Proteomes" id="UP000027195">
    <property type="component" value="Unassembled WGS sequence"/>
</dbReference>
<accession>A0A067M3P1</accession>
<dbReference type="EMBL" id="KL198133">
    <property type="protein sequence ID" value="KDQ06497.1"/>
    <property type="molecule type" value="Genomic_DNA"/>
</dbReference>
<dbReference type="HOGENOM" id="CLU_2440541_0_0_1"/>
<evidence type="ECO:0000313" key="1">
    <source>
        <dbReference type="EMBL" id="KDQ06497.1"/>
    </source>
</evidence>
<keyword evidence="2" id="KW-1185">Reference proteome</keyword>
<proteinExistence type="predicted"/>
<protein>
    <submittedName>
        <fullName evidence="1">Uncharacterized protein</fullName>
    </submittedName>
</protein>
<name>A0A067M3P1_BOTB1</name>